<evidence type="ECO:0000313" key="3">
    <source>
        <dbReference type="Proteomes" id="UP001346869"/>
    </source>
</evidence>
<evidence type="ECO:0000313" key="2">
    <source>
        <dbReference type="EMBL" id="KAK5861928.1"/>
    </source>
</evidence>
<evidence type="ECO:0000256" key="1">
    <source>
        <dbReference type="SAM" id="MobiDB-lite"/>
    </source>
</evidence>
<proteinExistence type="predicted"/>
<name>A0AAN8AJ59_ELEMC</name>
<sequence length="77" mass="8248">MGKLCHIVHISKRSQATVPNLAASLDQAPRSPHGRASETRLLDQSPGQNSAVGASDCKALMNVGRLKPTSHLVGWRH</sequence>
<accession>A0AAN8AJ59</accession>
<comment type="caution">
    <text evidence="2">The sequence shown here is derived from an EMBL/GenBank/DDBJ whole genome shotgun (WGS) entry which is preliminary data.</text>
</comment>
<keyword evidence="3" id="KW-1185">Reference proteome</keyword>
<protein>
    <submittedName>
        <fullName evidence="2">Uncharacterized protein</fullName>
    </submittedName>
</protein>
<dbReference type="Proteomes" id="UP001346869">
    <property type="component" value="Unassembled WGS sequence"/>
</dbReference>
<dbReference type="AlphaFoldDB" id="A0AAN8AJ59"/>
<feature type="region of interest" description="Disordered" evidence="1">
    <location>
        <begin position="19"/>
        <end position="54"/>
    </location>
</feature>
<reference evidence="2 3" key="1">
    <citation type="journal article" date="2023" name="Genes (Basel)">
        <title>Chromosome-Level Genome Assembly and Circadian Gene Repertoire of the Patagonia Blennie Eleginops maclovinus-The Closest Ancestral Proxy of Antarctic Cryonotothenioids.</title>
        <authorList>
            <person name="Cheng C.C."/>
            <person name="Rivera-Colon A.G."/>
            <person name="Minhas B.F."/>
            <person name="Wilson L."/>
            <person name="Rayamajhi N."/>
            <person name="Vargas-Chacoff L."/>
            <person name="Catchen J.M."/>
        </authorList>
    </citation>
    <scope>NUCLEOTIDE SEQUENCE [LARGE SCALE GENOMIC DNA]</scope>
    <source>
        <strain evidence="2">JMC-PN-2008</strain>
    </source>
</reference>
<organism evidence="2 3">
    <name type="scientific">Eleginops maclovinus</name>
    <name type="common">Patagonian blennie</name>
    <name type="synonym">Eleginus maclovinus</name>
    <dbReference type="NCBI Taxonomy" id="56733"/>
    <lineage>
        <taxon>Eukaryota</taxon>
        <taxon>Metazoa</taxon>
        <taxon>Chordata</taxon>
        <taxon>Craniata</taxon>
        <taxon>Vertebrata</taxon>
        <taxon>Euteleostomi</taxon>
        <taxon>Actinopterygii</taxon>
        <taxon>Neopterygii</taxon>
        <taxon>Teleostei</taxon>
        <taxon>Neoteleostei</taxon>
        <taxon>Acanthomorphata</taxon>
        <taxon>Eupercaria</taxon>
        <taxon>Perciformes</taxon>
        <taxon>Notothenioidei</taxon>
        <taxon>Eleginopidae</taxon>
        <taxon>Eleginops</taxon>
    </lineage>
</organism>
<dbReference type="EMBL" id="JAUZQC010000012">
    <property type="protein sequence ID" value="KAK5861928.1"/>
    <property type="molecule type" value="Genomic_DNA"/>
</dbReference>
<reference evidence="2 3" key="2">
    <citation type="journal article" date="2023" name="Mol. Biol. Evol.">
        <title>Genomics of Secondarily Temperate Adaptation in the Only Non-Antarctic Icefish.</title>
        <authorList>
            <person name="Rivera-Colon A.G."/>
            <person name="Rayamajhi N."/>
            <person name="Minhas B.F."/>
            <person name="Madrigal G."/>
            <person name="Bilyk K.T."/>
            <person name="Yoon V."/>
            <person name="Hune M."/>
            <person name="Gregory S."/>
            <person name="Cheng C.H.C."/>
            <person name="Catchen J.M."/>
        </authorList>
    </citation>
    <scope>NUCLEOTIDE SEQUENCE [LARGE SCALE GENOMIC DNA]</scope>
    <source>
        <strain evidence="2">JMC-PN-2008</strain>
    </source>
</reference>
<gene>
    <name evidence="2" type="ORF">PBY51_017365</name>
</gene>